<dbReference type="OrthoDB" id="8244198at2"/>
<dbReference type="STRING" id="1122181.GCA_000382265_00803"/>
<dbReference type="Proteomes" id="UP000195273">
    <property type="component" value="Chromosome"/>
</dbReference>
<protein>
    <recommendedName>
        <fullName evidence="1">YjiS-like domain-containing protein</fullName>
    </recommendedName>
</protein>
<organism evidence="2 3">
    <name type="scientific">Yoonia vestfoldensis</name>
    <dbReference type="NCBI Taxonomy" id="245188"/>
    <lineage>
        <taxon>Bacteria</taxon>
        <taxon>Pseudomonadati</taxon>
        <taxon>Pseudomonadota</taxon>
        <taxon>Alphaproteobacteria</taxon>
        <taxon>Rhodobacterales</taxon>
        <taxon>Paracoccaceae</taxon>
        <taxon>Yoonia</taxon>
    </lineage>
</organism>
<dbReference type="InterPro" id="IPR009506">
    <property type="entry name" value="YjiS-like"/>
</dbReference>
<evidence type="ECO:0000313" key="3">
    <source>
        <dbReference type="Proteomes" id="UP000195273"/>
    </source>
</evidence>
<dbReference type="KEGG" id="lvs:LOKVESSMR4R_00988"/>
<reference evidence="2 3" key="1">
    <citation type="submission" date="2017-05" db="EMBL/GenBank/DDBJ databases">
        <title>Genome Sequence of Loktanella vestfoldensis Strain SMR4r Isolated from a Culture of the Diatom Skeletonema marinoi.</title>
        <authorList>
            <person name="Topel M."/>
            <person name="Pinder M.I.M."/>
            <person name="Johansson O.N."/>
            <person name="Kourtchenko O."/>
            <person name="Godhe A."/>
            <person name="Clarke A.K."/>
        </authorList>
    </citation>
    <scope>NUCLEOTIDE SEQUENCE [LARGE SCALE GENOMIC DNA]</scope>
    <source>
        <strain evidence="2 3">SMR4r</strain>
    </source>
</reference>
<evidence type="ECO:0000313" key="2">
    <source>
        <dbReference type="EMBL" id="ARU00317.1"/>
    </source>
</evidence>
<gene>
    <name evidence="2" type="ORF">LOKVESSMR4R_00988</name>
</gene>
<dbReference type="EMBL" id="CP021431">
    <property type="protein sequence ID" value="ARU00317.1"/>
    <property type="molecule type" value="Genomic_DNA"/>
</dbReference>
<dbReference type="RefSeq" id="WP_087206552.1">
    <property type="nucleotide sequence ID" value="NZ_CP021431.1"/>
</dbReference>
<feature type="domain" description="YjiS-like" evidence="1">
    <location>
        <begin position="29"/>
        <end position="60"/>
    </location>
</feature>
<dbReference type="AlphaFoldDB" id="A0A1Y0E9M8"/>
<keyword evidence="3" id="KW-1185">Reference proteome</keyword>
<sequence length="71" mass="7769">MTSFNITLPASIPFMDRLSGVHATLSDKMAKRKVFLTTLRELQSLSNRDLADLGLSRAALRGIAMEAAYGK</sequence>
<name>A0A1Y0E9M8_9RHOB</name>
<accession>A0A1Y0E9M8</accession>
<proteinExistence type="predicted"/>
<evidence type="ECO:0000259" key="1">
    <source>
        <dbReference type="Pfam" id="PF06568"/>
    </source>
</evidence>
<dbReference type="Pfam" id="PF06568">
    <property type="entry name" value="YjiS-like"/>
    <property type="match status" value="1"/>
</dbReference>